<dbReference type="Gene3D" id="1.25.40.10">
    <property type="entry name" value="Tetratricopeptide repeat domain"/>
    <property type="match status" value="6"/>
</dbReference>
<dbReference type="EMBL" id="CAMAPF010000107">
    <property type="protein sequence ID" value="CAH9100100.1"/>
    <property type="molecule type" value="Genomic_DNA"/>
</dbReference>
<sequence length="824" mass="92577">MNIHVLNWRSEIVFVCMYVMIIHRRLLPSSPYHHHHHHHLHTDILSLCHSAHSIRQLQQTHAQAVLRRVLPSSISVCAALILRYTLFASTPTTIHTLFSHTLPFALSPFLYNTLFRAHALLGLSAHTPLSLYNHMLSTGLMPDDHTFPFVLKLCTDSFEVPKGLEAHGMLFKLSFDSDVYVNNTLLCFYGSTGDLVAALKVFDEMPRRDLVSWNTIIRVFSHNTCFYDALRVFREMLSLSEVKPNAVTVVSMLPVCAALEYGNMCGQIHCYIFKVGLHTQLSIGNALIDAYGKCREVEASIQTFDEMIERNNVSWNAIIVIFGCNGCYKQAIISFRLMINERMDLNSTTISSILPVLTELGYFCNGREVHGFCVRMHLDSDVFVANSLIDTYSKFGRSTEASNVFYNMDKKNAISFNAMIANFAQNSLQLDALALVREMQAAGKNPTSVTFTNLLPACGRLAFVRPGKEIHAKSLRSGCASDLFVSNALMDMYSKCGFLNLAQNIFDISQRDEVSYNILIIGYSLSNSWKISLSLFSEMGHLGMKHDMVSFIGALSACSNASEIKKGRDIHGFAMRRYFHSHQFVANSLLDLYTKCGRIDISRKIFDRMPARDAASWNTMILGYGMIGELQNAVDFFESMRDDGVEYDSVSYIAVLSACSHGGLIEKGRRYFDEMVASNDIKPTEKHYACMVDLLGRCGLVDEAVCLVQSLPFEADANVWGALLGACRLHGKLDLGCWAADQLLKLKPKNSGYYALLSNMYAEAGRWKEADIVRELMKVEGVKKMPGCSWIEMEKGVYAFVVGERFQQLDLCSSVLYDHSEFKI</sequence>
<dbReference type="Pfam" id="PF01535">
    <property type="entry name" value="PPR"/>
    <property type="match status" value="7"/>
</dbReference>
<evidence type="ECO:0000313" key="5">
    <source>
        <dbReference type="Proteomes" id="UP001152523"/>
    </source>
</evidence>
<gene>
    <name evidence="4" type="ORF">CEPIT_LOCUS15192</name>
</gene>
<name>A0AAV0DI78_9ASTE</name>
<evidence type="ECO:0000313" key="4">
    <source>
        <dbReference type="EMBL" id="CAH9100100.1"/>
    </source>
</evidence>
<dbReference type="FunFam" id="1.25.40.10:FF:000280">
    <property type="entry name" value="Pentatricopeptide repeat-containing protein"/>
    <property type="match status" value="1"/>
</dbReference>
<dbReference type="InterPro" id="IPR046848">
    <property type="entry name" value="E_motif"/>
</dbReference>
<dbReference type="GO" id="GO:0009451">
    <property type="term" value="P:RNA modification"/>
    <property type="evidence" value="ECO:0007669"/>
    <property type="project" value="InterPro"/>
</dbReference>
<feature type="repeat" description="PPR" evidence="3">
    <location>
        <begin position="178"/>
        <end position="212"/>
    </location>
</feature>
<feature type="repeat" description="PPR" evidence="3">
    <location>
        <begin position="412"/>
        <end position="446"/>
    </location>
</feature>
<dbReference type="PROSITE" id="PS51375">
    <property type="entry name" value="PPR"/>
    <property type="match status" value="5"/>
</dbReference>
<comment type="similarity">
    <text evidence="2">Belongs to the PPR family. PCMP-E subfamily.</text>
</comment>
<evidence type="ECO:0000256" key="1">
    <source>
        <dbReference type="ARBA" id="ARBA00022737"/>
    </source>
</evidence>
<evidence type="ECO:0000256" key="2">
    <source>
        <dbReference type="ARBA" id="ARBA00061659"/>
    </source>
</evidence>
<dbReference type="FunFam" id="1.25.40.10:FF:000031">
    <property type="entry name" value="Pentatricopeptide repeat-containing protein mitochondrial"/>
    <property type="match status" value="1"/>
</dbReference>
<feature type="repeat" description="PPR" evidence="3">
    <location>
        <begin position="512"/>
        <end position="546"/>
    </location>
</feature>
<dbReference type="NCBIfam" id="TIGR00756">
    <property type="entry name" value="PPR"/>
    <property type="match status" value="5"/>
</dbReference>
<evidence type="ECO:0008006" key="6">
    <source>
        <dbReference type="Google" id="ProtNLM"/>
    </source>
</evidence>
<dbReference type="PANTHER" id="PTHR47926">
    <property type="entry name" value="PENTATRICOPEPTIDE REPEAT-CONTAINING PROTEIN"/>
    <property type="match status" value="1"/>
</dbReference>
<dbReference type="FunFam" id="1.25.40.10:FF:000344">
    <property type="entry name" value="Pentatricopeptide repeat-containing protein"/>
    <property type="match status" value="1"/>
</dbReference>
<organism evidence="4 5">
    <name type="scientific">Cuscuta epithymum</name>
    <dbReference type="NCBI Taxonomy" id="186058"/>
    <lineage>
        <taxon>Eukaryota</taxon>
        <taxon>Viridiplantae</taxon>
        <taxon>Streptophyta</taxon>
        <taxon>Embryophyta</taxon>
        <taxon>Tracheophyta</taxon>
        <taxon>Spermatophyta</taxon>
        <taxon>Magnoliopsida</taxon>
        <taxon>eudicotyledons</taxon>
        <taxon>Gunneridae</taxon>
        <taxon>Pentapetalae</taxon>
        <taxon>asterids</taxon>
        <taxon>lamiids</taxon>
        <taxon>Solanales</taxon>
        <taxon>Convolvulaceae</taxon>
        <taxon>Cuscuteae</taxon>
        <taxon>Cuscuta</taxon>
        <taxon>Cuscuta subgen. Cuscuta</taxon>
    </lineage>
</organism>
<dbReference type="InterPro" id="IPR046960">
    <property type="entry name" value="PPR_At4g14850-like_plant"/>
</dbReference>
<protein>
    <recommendedName>
        <fullName evidence="6">Pentatricopeptide repeat-containing protein</fullName>
    </recommendedName>
</protein>
<keyword evidence="1" id="KW-0677">Repeat</keyword>
<dbReference type="InterPro" id="IPR002885">
    <property type="entry name" value="PPR_rpt"/>
</dbReference>
<accession>A0AAV0DI78</accession>
<keyword evidence="5" id="KW-1185">Reference proteome</keyword>
<proteinExistence type="inferred from homology"/>
<dbReference type="Proteomes" id="UP001152523">
    <property type="component" value="Unassembled WGS sequence"/>
</dbReference>
<dbReference type="AlphaFoldDB" id="A0AAV0DI78"/>
<dbReference type="PANTHER" id="PTHR47926:SF427">
    <property type="entry name" value="TETRATRICOPEPTIDE-LIKE HELICAL DOMAIN SUPERFAMILY"/>
    <property type="match status" value="1"/>
</dbReference>
<dbReference type="InterPro" id="IPR011990">
    <property type="entry name" value="TPR-like_helical_dom_sf"/>
</dbReference>
<evidence type="ECO:0000256" key="3">
    <source>
        <dbReference type="PROSITE-ProRule" id="PRU00708"/>
    </source>
</evidence>
<dbReference type="Pfam" id="PF20431">
    <property type="entry name" value="E_motif"/>
    <property type="match status" value="1"/>
</dbReference>
<feature type="repeat" description="PPR" evidence="3">
    <location>
        <begin position="648"/>
        <end position="682"/>
    </location>
</feature>
<comment type="caution">
    <text evidence="4">The sequence shown here is derived from an EMBL/GenBank/DDBJ whole genome shotgun (WGS) entry which is preliminary data.</text>
</comment>
<dbReference type="Pfam" id="PF13041">
    <property type="entry name" value="PPR_2"/>
    <property type="match status" value="1"/>
</dbReference>
<reference evidence="4" key="1">
    <citation type="submission" date="2022-07" db="EMBL/GenBank/DDBJ databases">
        <authorList>
            <person name="Macas J."/>
            <person name="Novak P."/>
            <person name="Neumann P."/>
        </authorList>
    </citation>
    <scope>NUCLEOTIDE SEQUENCE</scope>
</reference>
<dbReference type="FunFam" id="1.25.40.10:FF:000361">
    <property type="entry name" value="Pentatricopeptide repeat-containing protein chloroplastic"/>
    <property type="match status" value="1"/>
</dbReference>
<feature type="repeat" description="PPR" evidence="3">
    <location>
        <begin position="613"/>
        <end position="647"/>
    </location>
</feature>
<dbReference type="GO" id="GO:0003723">
    <property type="term" value="F:RNA binding"/>
    <property type="evidence" value="ECO:0007669"/>
    <property type="project" value="InterPro"/>
</dbReference>